<dbReference type="InterPro" id="IPR043504">
    <property type="entry name" value="Peptidase_S1_PA_chymotrypsin"/>
</dbReference>
<keyword evidence="3" id="KW-0732">Signal</keyword>
<protein>
    <recommendedName>
        <fullName evidence="7">Peptidase S1 domain-containing protein</fullName>
    </recommendedName>
</protein>
<dbReference type="PANTHER" id="PTHR24276:SF98">
    <property type="entry name" value="FI18310P1-RELATED"/>
    <property type="match status" value="1"/>
</dbReference>
<dbReference type="InterPro" id="IPR001254">
    <property type="entry name" value="Trypsin_dom"/>
</dbReference>
<dbReference type="Gene3D" id="2.40.10.10">
    <property type="entry name" value="Trypsin-like serine proteases"/>
    <property type="match status" value="1"/>
</dbReference>
<dbReference type="GO" id="GO:0006508">
    <property type="term" value="P:proteolysis"/>
    <property type="evidence" value="ECO:0007669"/>
    <property type="project" value="InterPro"/>
</dbReference>
<organism evidence="8 9">
    <name type="scientific">Phytophthora sojae (strain P6497)</name>
    <name type="common">Soybean stem and root rot agent</name>
    <name type="synonym">Phytophthora megasperma f. sp. glycines</name>
    <dbReference type="NCBI Taxonomy" id="1094619"/>
    <lineage>
        <taxon>Eukaryota</taxon>
        <taxon>Sar</taxon>
        <taxon>Stramenopiles</taxon>
        <taxon>Oomycota</taxon>
        <taxon>Peronosporomycetes</taxon>
        <taxon>Peronosporales</taxon>
        <taxon>Peronosporaceae</taxon>
        <taxon>Phytophthora</taxon>
    </lineage>
</organism>
<dbReference type="SUPFAM" id="SSF50494">
    <property type="entry name" value="Trypsin-like serine proteases"/>
    <property type="match status" value="1"/>
</dbReference>
<keyword evidence="9" id="KW-1185">Reference proteome</keyword>
<keyword evidence="4" id="KW-0843">Virulence</keyword>
<evidence type="ECO:0000256" key="5">
    <source>
        <dbReference type="ARBA" id="ARBA00023157"/>
    </source>
</evidence>
<dbReference type="KEGG" id="psoj:PHYSODRAFT_338798"/>
<evidence type="ECO:0000313" key="8">
    <source>
        <dbReference type="EMBL" id="EGZ10108.1"/>
    </source>
</evidence>
<dbReference type="EMBL" id="JH159159">
    <property type="protein sequence ID" value="EGZ10108.1"/>
    <property type="molecule type" value="Genomic_DNA"/>
</dbReference>
<comment type="subcellular location">
    <subcellularLocation>
        <location evidence="1">Secreted</location>
    </subcellularLocation>
</comment>
<evidence type="ECO:0000256" key="3">
    <source>
        <dbReference type="ARBA" id="ARBA00022729"/>
    </source>
</evidence>
<evidence type="ECO:0000313" key="9">
    <source>
        <dbReference type="Proteomes" id="UP000002640"/>
    </source>
</evidence>
<dbReference type="STRING" id="1094619.G5A368"/>
<evidence type="ECO:0000256" key="4">
    <source>
        <dbReference type="ARBA" id="ARBA00023026"/>
    </source>
</evidence>
<evidence type="ECO:0000256" key="6">
    <source>
        <dbReference type="ARBA" id="ARBA00023180"/>
    </source>
</evidence>
<dbReference type="RefSeq" id="XP_009534969.1">
    <property type="nucleotide sequence ID" value="XM_009536674.1"/>
</dbReference>
<sequence length="160" mass="17323">MTKLNQVGAYAMLLVAAMNAYSFPDTTRASVSAPATVRSSDTGMTADDESRIYGGKNVDLKEYPYIVSLRANVSDSETFCAGTLIAPRYVLASAQCMDWYLYDVYASIGSKHGSGRGSGRSEQIRVVEAFSLPEYNPLDTSVAGCAQARKLIEVYTRAFA</sequence>
<dbReference type="InParanoid" id="G5A368"/>
<keyword evidence="5" id="KW-1015">Disulfide bond</keyword>
<dbReference type="InterPro" id="IPR050430">
    <property type="entry name" value="Peptidase_S1"/>
</dbReference>
<reference evidence="8 9" key="1">
    <citation type="journal article" date="2006" name="Science">
        <title>Phytophthora genome sequences uncover evolutionary origins and mechanisms of pathogenesis.</title>
        <authorList>
            <person name="Tyler B.M."/>
            <person name="Tripathy S."/>
            <person name="Zhang X."/>
            <person name="Dehal P."/>
            <person name="Jiang R.H."/>
            <person name="Aerts A."/>
            <person name="Arredondo F.D."/>
            <person name="Baxter L."/>
            <person name="Bensasson D."/>
            <person name="Beynon J.L."/>
            <person name="Chapman J."/>
            <person name="Damasceno C.M."/>
            <person name="Dorrance A.E."/>
            <person name="Dou D."/>
            <person name="Dickerman A.W."/>
            <person name="Dubchak I.L."/>
            <person name="Garbelotto M."/>
            <person name="Gijzen M."/>
            <person name="Gordon S.G."/>
            <person name="Govers F."/>
            <person name="Grunwald N.J."/>
            <person name="Huang W."/>
            <person name="Ivors K.L."/>
            <person name="Jones R.W."/>
            <person name="Kamoun S."/>
            <person name="Krampis K."/>
            <person name="Lamour K.H."/>
            <person name="Lee M.K."/>
            <person name="McDonald W.H."/>
            <person name="Medina M."/>
            <person name="Meijer H.J."/>
            <person name="Nordberg E.K."/>
            <person name="Maclean D.J."/>
            <person name="Ospina-Giraldo M.D."/>
            <person name="Morris P.F."/>
            <person name="Phuntumart V."/>
            <person name="Putnam N.H."/>
            <person name="Rash S."/>
            <person name="Rose J.K."/>
            <person name="Sakihama Y."/>
            <person name="Salamov A.A."/>
            <person name="Savidor A."/>
            <person name="Scheuring C.F."/>
            <person name="Smith B.M."/>
            <person name="Sobral B.W."/>
            <person name="Terry A."/>
            <person name="Torto-Alalibo T.A."/>
            <person name="Win J."/>
            <person name="Xu Z."/>
            <person name="Zhang H."/>
            <person name="Grigoriev I.V."/>
            <person name="Rokhsar D.S."/>
            <person name="Boore J.L."/>
        </authorList>
    </citation>
    <scope>NUCLEOTIDE SEQUENCE [LARGE SCALE GENOMIC DNA]</scope>
    <source>
        <strain evidence="8 9">P6497</strain>
    </source>
</reference>
<evidence type="ECO:0000256" key="1">
    <source>
        <dbReference type="ARBA" id="ARBA00004613"/>
    </source>
</evidence>
<dbReference type="GeneID" id="20647644"/>
<gene>
    <name evidence="8" type="ORF">PHYSODRAFT_338798</name>
</gene>
<accession>G5A368</accession>
<dbReference type="Pfam" id="PF00089">
    <property type="entry name" value="Trypsin"/>
    <property type="match status" value="1"/>
</dbReference>
<dbReference type="AlphaFoldDB" id="G5A368"/>
<name>G5A368_PHYSP</name>
<keyword evidence="6" id="KW-0325">Glycoprotein</keyword>
<keyword evidence="2" id="KW-0964">Secreted</keyword>
<dbReference type="GO" id="GO:0004252">
    <property type="term" value="F:serine-type endopeptidase activity"/>
    <property type="evidence" value="ECO:0007669"/>
    <property type="project" value="InterPro"/>
</dbReference>
<dbReference type="GO" id="GO:0005576">
    <property type="term" value="C:extracellular region"/>
    <property type="evidence" value="ECO:0007669"/>
    <property type="project" value="UniProtKB-SubCell"/>
</dbReference>
<dbReference type="Proteomes" id="UP000002640">
    <property type="component" value="Unassembled WGS sequence"/>
</dbReference>
<evidence type="ECO:0000259" key="7">
    <source>
        <dbReference type="Pfam" id="PF00089"/>
    </source>
</evidence>
<evidence type="ECO:0000256" key="2">
    <source>
        <dbReference type="ARBA" id="ARBA00022525"/>
    </source>
</evidence>
<dbReference type="InterPro" id="IPR009003">
    <property type="entry name" value="Peptidase_S1_PA"/>
</dbReference>
<feature type="domain" description="Peptidase S1" evidence="7">
    <location>
        <begin position="52"/>
        <end position="139"/>
    </location>
</feature>
<proteinExistence type="predicted"/>
<dbReference type="PANTHER" id="PTHR24276">
    <property type="entry name" value="POLYSERASE-RELATED"/>
    <property type="match status" value="1"/>
</dbReference>